<gene>
    <name evidence="3" type="ORF">VM99_12320</name>
</gene>
<keyword evidence="2" id="KW-1277">Toxin-antitoxin system</keyword>
<dbReference type="Gene3D" id="3.30.2310.20">
    <property type="entry name" value="RelE-like"/>
    <property type="match status" value="1"/>
</dbReference>
<dbReference type="AlphaFoldDB" id="A0A0G3GH05"/>
<organism evidence="3 4">
    <name type="scientific">Pseudomonas chlororaphis</name>
    <dbReference type="NCBI Taxonomy" id="587753"/>
    <lineage>
        <taxon>Bacteria</taxon>
        <taxon>Pseudomonadati</taxon>
        <taxon>Pseudomonadota</taxon>
        <taxon>Gammaproteobacteria</taxon>
        <taxon>Pseudomonadales</taxon>
        <taxon>Pseudomonadaceae</taxon>
        <taxon>Pseudomonas</taxon>
    </lineage>
</organism>
<accession>A0A0G3GH05</accession>
<dbReference type="Pfam" id="PF05016">
    <property type="entry name" value="ParE_toxin"/>
    <property type="match status" value="1"/>
</dbReference>
<dbReference type="EMBL" id="CP011020">
    <property type="protein sequence ID" value="AKJ98812.1"/>
    <property type="molecule type" value="Genomic_DNA"/>
</dbReference>
<evidence type="ECO:0000256" key="2">
    <source>
        <dbReference type="ARBA" id="ARBA00022649"/>
    </source>
</evidence>
<sequence>MPSIVLTNKAQSDLDSIHEHYQAALGKNGADAAIITILETLQRLQRFPGSGRPSIAPDIRELVLTRYPFVIPYRMVHAQVQILRILHQRNERPQDWSPE</sequence>
<dbReference type="InterPro" id="IPR035093">
    <property type="entry name" value="RelE/ParE_toxin_dom_sf"/>
</dbReference>
<evidence type="ECO:0000313" key="4">
    <source>
        <dbReference type="Proteomes" id="UP000035212"/>
    </source>
</evidence>
<protein>
    <submittedName>
        <fullName evidence="3">Plasmid stabilization protein ParE</fullName>
    </submittedName>
</protein>
<dbReference type="InterPro" id="IPR051803">
    <property type="entry name" value="TA_system_RelE-like_toxin"/>
</dbReference>
<comment type="similarity">
    <text evidence="1">Belongs to the RelE toxin family.</text>
</comment>
<dbReference type="PANTHER" id="PTHR33755">
    <property type="entry name" value="TOXIN PARE1-RELATED"/>
    <property type="match status" value="1"/>
</dbReference>
<reference evidence="4" key="2">
    <citation type="submission" date="2015-03" db="EMBL/GenBank/DDBJ databases">
        <authorList>
            <person name="Deng P."/>
            <person name="Lu S."/>
        </authorList>
    </citation>
    <scope>NUCLEOTIDE SEQUENCE [LARGE SCALE GENOMIC DNA]</scope>
    <source>
        <strain evidence="4">UFB2</strain>
    </source>
</reference>
<evidence type="ECO:0000313" key="3">
    <source>
        <dbReference type="EMBL" id="AKJ98812.1"/>
    </source>
</evidence>
<reference evidence="3 4" key="1">
    <citation type="journal article" date="2015" name="Stand. Genomic Sci.">
        <title>Complete genome of Pseudomonas chlororaphis strain UFB2, a soil bacterium with antibacterial activity against bacterial canker pathogen of tomato.</title>
        <authorList>
            <person name="Deng P."/>
            <person name="Wang X."/>
            <person name="Baird S.M."/>
            <person name="Lu S.E."/>
        </authorList>
    </citation>
    <scope>NUCLEOTIDE SEQUENCE [LARGE SCALE GENOMIC DNA]</scope>
    <source>
        <strain evidence="3 4">UFB2</strain>
    </source>
</reference>
<proteinExistence type="inferred from homology"/>
<dbReference type="InterPro" id="IPR007712">
    <property type="entry name" value="RelE/ParE_toxin"/>
</dbReference>
<dbReference type="Proteomes" id="UP000035212">
    <property type="component" value="Chromosome"/>
</dbReference>
<evidence type="ECO:0000256" key="1">
    <source>
        <dbReference type="ARBA" id="ARBA00006226"/>
    </source>
</evidence>
<name>A0A0G3GH05_9PSED</name>